<accession>A0AAW2AUI1</accession>
<keyword evidence="2" id="KW-1185">Reference proteome</keyword>
<comment type="caution">
    <text evidence="1">The sequence shown here is derived from an EMBL/GenBank/DDBJ whole genome shotgun (WGS) entry which is preliminary data.</text>
</comment>
<name>A0AAW2AUI1_CULAL</name>
<dbReference type="EMBL" id="JAWDJR010000003">
    <property type="protein sequence ID" value="KAK9977376.1"/>
    <property type="molecule type" value="Genomic_DNA"/>
</dbReference>
<feature type="non-terminal residue" evidence="1">
    <location>
        <position position="52"/>
    </location>
</feature>
<sequence length="52" mass="5764">MNPSMKPGAFNQTQRRMEGLSSYRDCPPFCLLFLVRSSANSASPNQGAQRNT</sequence>
<organism evidence="1 2">
    <name type="scientific">Culter alburnus</name>
    <name type="common">Topmouth culter</name>
    <dbReference type="NCBI Taxonomy" id="194366"/>
    <lineage>
        <taxon>Eukaryota</taxon>
        <taxon>Metazoa</taxon>
        <taxon>Chordata</taxon>
        <taxon>Craniata</taxon>
        <taxon>Vertebrata</taxon>
        <taxon>Euteleostomi</taxon>
        <taxon>Actinopterygii</taxon>
        <taxon>Neopterygii</taxon>
        <taxon>Teleostei</taxon>
        <taxon>Ostariophysi</taxon>
        <taxon>Cypriniformes</taxon>
        <taxon>Xenocyprididae</taxon>
        <taxon>Xenocypridinae</taxon>
        <taxon>Culter</taxon>
    </lineage>
</organism>
<dbReference type="Proteomes" id="UP001479290">
    <property type="component" value="Unassembled WGS sequence"/>
</dbReference>
<gene>
    <name evidence="1" type="ORF">ABG768_019194</name>
</gene>
<proteinExistence type="predicted"/>
<evidence type="ECO:0000313" key="2">
    <source>
        <dbReference type="Proteomes" id="UP001479290"/>
    </source>
</evidence>
<protein>
    <submittedName>
        <fullName evidence="1">Uncharacterized protein</fullName>
    </submittedName>
</protein>
<dbReference type="AlphaFoldDB" id="A0AAW2AUI1"/>
<evidence type="ECO:0000313" key="1">
    <source>
        <dbReference type="EMBL" id="KAK9977376.1"/>
    </source>
</evidence>
<reference evidence="1 2" key="1">
    <citation type="submission" date="2024-05" db="EMBL/GenBank/DDBJ databases">
        <title>A high-quality chromosomal-level genome assembly of Topmouth culter (Culter alburnus).</title>
        <authorList>
            <person name="Zhao H."/>
        </authorList>
    </citation>
    <scope>NUCLEOTIDE SEQUENCE [LARGE SCALE GENOMIC DNA]</scope>
    <source>
        <strain evidence="1">CATC2023</strain>
        <tissue evidence="1">Muscle</tissue>
    </source>
</reference>